<feature type="non-terminal residue" evidence="4">
    <location>
        <position position="505"/>
    </location>
</feature>
<dbReference type="Pfam" id="PF17857">
    <property type="entry name" value="AAA_lid_1"/>
    <property type="match status" value="1"/>
</dbReference>
<reference evidence="4 5" key="1">
    <citation type="journal article" date="2017" name="Int. J. Parasitol.">
        <title>The genome of the protozoan parasite Cystoisospora suis and a reverse vaccinology approach to identify vaccine candidates.</title>
        <authorList>
            <person name="Palmieri N."/>
            <person name="Shrestha A."/>
            <person name="Ruttkowski B."/>
            <person name="Beck T."/>
            <person name="Vogl C."/>
            <person name="Tomley F."/>
            <person name="Blake D.P."/>
            <person name="Joachim A."/>
        </authorList>
    </citation>
    <scope>NUCLEOTIDE SEQUENCE [LARGE SCALE GENOMIC DNA]</scope>
    <source>
        <strain evidence="4 5">Wien I</strain>
    </source>
</reference>
<organism evidence="4 5">
    <name type="scientific">Cystoisospora suis</name>
    <dbReference type="NCBI Taxonomy" id="483139"/>
    <lineage>
        <taxon>Eukaryota</taxon>
        <taxon>Sar</taxon>
        <taxon>Alveolata</taxon>
        <taxon>Apicomplexa</taxon>
        <taxon>Conoidasida</taxon>
        <taxon>Coccidia</taxon>
        <taxon>Eucoccidiorida</taxon>
        <taxon>Eimeriorina</taxon>
        <taxon>Sarcocystidae</taxon>
        <taxon>Cystoisospora</taxon>
    </lineage>
</organism>
<dbReference type="AlphaFoldDB" id="A0A2C6KZD0"/>
<dbReference type="SUPFAM" id="SSF52540">
    <property type="entry name" value="P-loop containing nucleoside triphosphate hydrolases"/>
    <property type="match status" value="2"/>
</dbReference>
<dbReference type="GO" id="GO:0007018">
    <property type="term" value="P:microtubule-based movement"/>
    <property type="evidence" value="ECO:0007669"/>
    <property type="project" value="InterPro"/>
</dbReference>
<evidence type="ECO:0000313" key="5">
    <source>
        <dbReference type="Proteomes" id="UP000221165"/>
    </source>
</evidence>
<dbReference type="GO" id="GO:0045505">
    <property type="term" value="F:dynein intermediate chain binding"/>
    <property type="evidence" value="ECO:0007669"/>
    <property type="project" value="InterPro"/>
</dbReference>
<dbReference type="Pfam" id="PF12780">
    <property type="entry name" value="AAA_8"/>
    <property type="match status" value="1"/>
</dbReference>
<dbReference type="GO" id="GO:0030286">
    <property type="term" value="C:dynein complex"/>
    <property type="evidence" value="ECO:0007669"/>
    <property type="project" value="InterPro"/>
</dbReference>
<evidence type="ECO:0000259" key="2">
    <source>
        <dbReference type="Pfam" id="PF17852"/>
    </source>
</evidence>
<dbReference type="PANTHER" id="PTHR22878:SF69">
    <property type="entry name" value="DYNEIN HEAVY CHAIN"/>
    <property type="match status" value="1"/>
</dbReference>
<dbReference type="FunFam" id="1.20.920.30:FF:000003">
    <property type="entry name" value="Dynein axonemal heavy chain 17"/>
    <property type="match status" value="1"/>
</dbReference>
<evidence type="ECO:0000259" key="3">
    <source>
        <dbReference type="Pfam" id="PF17857"/>
    </source>
</evidence>
<sequence length="505" mass="57987">MLGEDPQALEYSFVFCFIWACGGCLHEKDGIDYRRQFNTWWRNEWKTIKFPNKGTIFEYYVDQAKLELWETLVPEMDFDADKPAAEITVATPETVAMQHFINTLINIHAPVMLIGLAGCGKSQLCRGLLRSLNKEIYASYAINFNFYTNSALLQTLLEQPLEKKAGRQYGPPGKLRLIYFLDDLNLPQLDPYNTQTAIALLRQHLDYQHWYDRNKMQLKDINNTQYLACLNPAAGSFTINPRLQRHFWTLSVPLPEQTSLFTIYNTILSNYFVKRNFRKAVQEHISFVVKATLSLHTEVVQAFRKTAANFHYEFNMRHLSTVFQGLLAATPQLYQEPDKLVLMWLHECERTYGDRLVSKADFTKYKASAADLTKKMFGKLNISKFIQAKNPEPIVFCHFAKGFQDSSYDRIASMAELSHLLQEALAEYNDVNPVMDLVLFEDAMKHICRITRIINNNAGHALLVGVGGSGKQSLSRLSAFISSCTPFQITISSKYDVKDLKNDIR</sequence>
<dbReference type="InterPro" id="IPR041466">
    <property type="entry name" value="Dynein_AAA5_ext"/>
</dbReference>
<dbReference type="RefSeq" id="XP_067922926.1">
    <property type="nucleotide sequence ID" value="XM_068065098.1"/>
</dbReference>
<dbReference type="OrthoDB" id="10251809at2759"/>
<name>A0A2C6KZD0_9APIC</name>
<dbReference type="GeneID" id="94428309"/>
<proteinExistence type="predicted"/>
<keyword evidence="5" id="KW-1185">Reference proteome</keyword>
<protein>
    <submittedName>
        <fullName evidence="4">Dynein heavy chain family protein</fullName>
    </submittedName>
</protein>
<feature type="domain" description="Dynein heavy chain AAA 5 extension" evidence="2">
    <location>
        <begin position="7"/>
        <end position="70"/>
    </location>
</feature>
<dbReference type="Gene3D" id="1.20.920.30">
    <property type="match status" value="1"/>
</dbReference>
<dbReference type="InterPro" id="IPR026983">
    <property type="entry name" value="DHC"/>
</dbReference>
<dbReference type="InterPro" id="IPR024317">
    <property type="entry name" value="Dynein_heavy_chain_D4_dom"/>
</dbReference>
<dbReference type="InterPro" id="IPR041589">
    <property type="entry name" value="DNAH3_AAA_lid_1"/>
</dbReference>
<comment type="caution">
    <text evidence="4">The sequence shown here is derived from an EMBL/GenBank/DDBJ whole genome shotgun (WGS) entry which is preliminary data.</text>
</comment>
<dbReference type="VEuPathDB" id="ToxoDB:CSUI_004917"/>
<feature type="domain" description="Dynein heavy chain AAA module D4" evidence="1">
    <location>
        <begin position="435"/>
        <end position="505"/>
    </location>
</feature>
<dbReference type="PANTHER" id="PTHR22878">
    <property type="entry name" value="DYNEIN HEAVY CHAIN 6, AXONEMAL-LIKE-RELATED"/>
    <property type="match status" value="1"/>
</dbReference>
<dbReference type="EMBL" id="MIGC01002354">
    <property type="protein sequence ID" value="PHJ21242.1"/>
    <property type="molecule type" value="Genomic_DNA"/>
</dbReference>
<gene>
    <name evidence="4" type="ORF">CSUI_004917</name>
</gene>
<dbReference type="Proteomes" id="UP000221165">
    <property type="component" value="Unassembled WGS sequence"/>
</dbReference>
<evidence type="ECO:0000313" key="4">
    <source>
        <dbReference type="EMBL" id="PHJ21242.1"/>
    </source>
</evidence>
<dbReference type="Pfam" id="PF12775">
    <property type="entry name" value="AAA_7"/>
    <property type="match status" value="1"/>
</dbReference>
<dbReference type="GO" id="GO:0051959">
    <property type="term" value="F:dynein light intermediate chain binding"/>
    <property type="evidence" value="ECO:0007669"/>
    <property type="project" value="InterPro"/>
</dbReference>
<accession>A0A2C6KZD0</accession>
<dbReference type="InterPro" id="IPR027417">
    <property type="entry name" value="P-loop_NTPase"/>
</dbReference>
<dbReference type="Gene3D" id="3.40.50.300">
    <property type="entry name" value="P-loop containing nucleotide triphosphate hydrolases"/>
    <property type="match status" value="2"/>
</dbReference>
<feature type="domain" description="Dynein heavy chain 3 AAA+ lid" evidence="3">
    <location>
        <begin position="289"/>
        <end position="380"/>
    </location>
</feature>
<evidence type="ECO:0000259" key="1">
    <source>
        <dbReference type="Pfam" id="PF12780"/>
    </source>
</evidence>
<dbReference type="Pfam" id="PF17852">
    <property type="entry name" value="Dynein_AAA_lid"/>
    <property type="match status" value="1"/>
</dbReference>